<accession>A0AAV2QAT2</accession>
<evidence type="ECO:0000256" key="3">
    <source>
        <dbReference type="SAM" id="Coils"/>
    </source>
</evidence>
<reference evidence="5 6" key="1">
    <citation type="submission" date="2024-05" db="EMBL/GenBank/DDBJ databases">
        <authorList>
            <person name="Wallberg A."/>
        </authorList>
    </citation>
    <scope>NUCLEOTIDE SEQUENCE [LARGE SCALE GENOMIC DNA]</scope>
</reference>
<evidence type="ECO:0000313" key="6">
    <source>
        <dbReference type="Proteomes" id="UP001497623"/>
    </source>
</evidence>
<name>A0AAV2QAT2_MEGNR</name>
<evidence type="ECO:0008006" key="7">
    <source>
        <dbReference type="Google" id="ProtNLM"/>
    </source>
</evidence>
<feature type="compositionally biased region" description="Polar residues" evidence="4">
    <location>
        <begin position="193"/>
        <end position="211"/>
    </location>
</feature>
<organism evidence="5 6">
    <name type="scientific">Meganyctiphanes norvegica</name>
    <name type="common">Northern krill</name>
    <name type="synonym">Thysanopoda norvegica</name>
    <dbReference type="NCBI Taxonomy" id="48144"/>
    <lineage>
        <taxon>Eukaryota</taxon>
        <taxon>Metazoa</taxon>
        <taxon>Ecdysozoa</taxon>
        <taxon>Arthropoda</taxon>
        <taxon>Crustacea</taxon>
        <taxon>Multicrustacea</taxon>
        <taxon>Malacostraca</taxon>
        <taxon>Eumalacostraca</taxon>
        <taxon>Eucarida</taxon>
        <taxon>Euphausiacea</taxon>
        <taxon>Euphausiidae</taxon>
        <taxon>Meganyctiphanes</taxon>
    </lineage>
</organism>
<dbReference type="PANTHER" id="PTHR14430:SF0">
    <property type="entry name" value="SEC2P DOMAIN-CONTAINING PROTEIN"/>
    <property type="match status" value="1"/>
</dbReference>
<feature type="compositionally biased region" description="Low complexity" evidence="4">
    <location>
        <begin position="235"/>
        <end position="246"/>
    </location>
</feature>
<dbReference type="GO" id="GO:0005085">
    <property type="term" value="F:guanyl-nucleotide exchange factor activity"/>
    <property type="evidence" value="ECO:0007669"/>
    <property type="project" value="InterPro"/>
</dbReference>
<dbReference type="GO" id="GO:0006887">
    <property type="term" value="P:exocytosis"/>
    <property type="evidence" value="ECO:0007669"/>
    <property type="project" value="TreeGrafter"/>
</dbReference>
<feature type="compositionally biased region" description="Low complexity" evidence="4">
    <location>
        <begin position="161"/>
        <end position="192"/>
    </location>
</feature>
<evidence type="ECO:0000256" key="2">
    <source>
        <dbReference type="ARBA" id="ARBA00025794"/>
    </source>
</evidence>
<feature type="compositionally biased region" description="Basic and acidic residues" evidence="4">
    <location>
        <begin position="370"/>
        <end position="380"/>
    </location>
</feature>
<evidence type="ECO:0000313" key="5">
    <source>
        <dbReference type="EMBL" id="CAL4078616.1"/>
    </source>
</evidence>
<feature type="region of interest" description="Disordered" evidence="4">
    <location>
        <begin position="136"/>
        <end position="254"/>
    </location>
</feature>
<dbReference type="CDD" id="cd21044">
    <property type="entry name" value="Rab11BD_RAB3IP_like"/>
    <property type="match status" value="1"/>
</dbReference>
<feature type="coiled-coil region" evidence="3">
    <location>
        <begin position="263"/>
        <end position="326"/>
    </location>
</feature>
<dbReference type="Proteomes" id="UP001497623">
    <property type="component" value="Unassembled WGS sequence"/>
</dbReference>
<dbReference type="Pfam" id="PF25555">
    <property type="entry name" value="RAB3A-like_C"/>
    <property type="match status" value="1"/>
</dbReference>
<sequence length="571" mass="62915">MSVAVSPGGSDSPIPRGGTPCGGVAAVPSEEEIAAELETWRTDVRAKVTALKCHVMASRGLTQDGHIVEPYSPSVLLDQKTNRLLLDAGSLDLDALRTNEGFLALVQTNHTSEHQEDKAELGQEVITPDDIHVIIKPNHNNNTLHKNQNDSSSGQDVVDCSSQTPTSVPSSPVKSMSNSSSPSKVPVSPTKSHISTISSQQSPTKSNSNFVFLSDPPTKVNGHITNGYSQQNGTGSHPGSPSKPCGGSPGSSKEELARVKEMLRLKEEECERLGKIRDEVENELQELTANLFQEAHSMVAEANQRAASAERSLREAAMQVEVLSAEVTALKALVITSTPSAPNPHLHPQLQTKKDNDPGKKIFQRGHRKSPSDFDLKYGRDTTPPSSPLKESRINDAAAAAASAQFPLDPECWEVDPVAHREFVAWKAAPSLQRNDSFMSRMYQEDIDLCLAFPNSTLAHQVQHAIEDNNISIEEINPRQKNSCPKVDPDETRKCVLLDVPRFCKYRFRLGETDDNWYYISQLARNRIIAVCDFLNYLRYIKLGLVKSSLHDVYWEVVKLRRQMAMARLGF</sequence>
<dbReference type="PANTHER" id="PTHR14430">
    <property type="entry name" value="RABIN3-RELATED"/>
    <property type="match status" value="1"/>
</dbReference>
<dbReference type="Gene3D" id="1.20.5.4880">
    <property type="match status" value="1"/>
</dbReference>
<dbReference type="InterPro" id="IPR040351">
    <property type="entry name" value="RAB3IL/RAB3IP/Sec2"/>
</dbReference>
<comment type="similarity">
    <text evidence="2">Belongs to the SEC2 family.</text>
</comment>
<feature type="region of interest" description="Disordered" evidence="4">
    <location>
        <begin position="1"/>
        <end position="22"/>
    </location>
</feature>
<keyword evidence="6" id="KW-1185">Reference proteome</keyword>
<dbReference type="AlphaFoldDB" id="A0AAV2QAT2"/>
<feature type="non-terminal residue" evidence="5">
    <location>
        <position position="571"/>
    </location>
</feature>
<evidence type="ECO:0000256" key="1">
    <source>
        <dbReference type="ARBA" id="ARBA00023054"/>
    </source>
</evidence>
<feature type="compositionally biased region" description="Polar residues" evidence="4">
    <location>
        <begin position="223"/>
        <end position="234"/>
    </location>
</feature>
<dbReference type="EMBL" id="CAXKWB010005476">
    <property type="protein sequence ID" value="CAL4078616.1"/>
    <property type="molecule type" value="Genomic_DNA"/>
</dbReference>
<proteinExistence type="inferred from homology"/>
<gene>
    <name evidence="5" type="ORF">MNOR_LOCUS10704</name>
</gene>
<comment type="caution">
    <text evidence="5">The sequence shown here is derived from an EMBL/GenBank/DDBJ whole genome shotgun (WGS) entry which is preliminary data.</text>
</comment>
<feature type="region of interest" description="Disordered" evidence="4">
    <location>
        <begin position="338"/>
        <end position="391"/>
    </location>
</feature>
<keyword evidence="1 3" id="KW-0175">Coiled coil</keyword>
<evidence type="ECO:0000256" key="4">
    <source>
        <dbReference type="SAM" id="MobiDB-lite"/>
    </source>
</evidence>
<protein>
    <recommendedName>
        <fullName evidence="7">Guanine nucleotide exchange factor for Rab-3A</fullName>
    </recommendedName>
</protein>
<dbReference type="SUPFAM" id="SSF144284">
    <property type="entry name" value="Sec2 N-terminal region"/>
    <property type="match status" value="1"/>
</dbReference>
<dbReference type="GO" id="GO:0070319">
    <property type="term" value="C:Golgi to plasma membrane transport vesicle"/>
    <property type="evidence" value="ECO:0007669"/>
    <property type="project" value="TreeGrafter"/>
</dbReference>